<feature type="compositionally biased region" description="Low complexity" evidence="1">
    <location>
        <begin position="27"/>
        <end position="42"/>
    </location>
</feature>
<gene>
    <name evidence="2" type="ORF">ARALYDRAFT_665021</name>
</gene>
<sequence length="61" mass="6709">DQLAQEMKGTTDDTPNFNHGDVKKTASSSGVESSISKDSSIMRSKRLEVRTSVLFALRHDV</sequence>
<reference evidence="3" key="1">
    <citation type="journal article" date="2011" name="Nat. Genet.">
        <title>The Arabidopsis lyrata genome sequence and the basis of rapid genome size change.</title>
        <authorList>
            <person name="Hu T.T."/>
            <person name="Pattyn P."/>
            <person name="Bakker E.G."/>
            <person name="Cao J."/>
            <person name="Cheng J.-F."/>
            <person name="Clark R.M."/>
            <person name="Fahlgren N."/>
            <person name="Fawcett J.A."/>
            <person name="Grimwood J."/>
            <person name="Gundlach H."/>
            <person name="Haberer G."/>
            <person name="Hollister J.D."/>
            <person name="Ossowski S."/>
            <person name="Ottilar R.P."/>
            <person name="Salamov A.A."/>
            <person name="Schneeberger K."/>
            <person name="Spannagl M."/>
            <person name="Wang X."/>
            <person name="Yang L."/>
            <person name="Nasrallah M.E."/>
            <person name="Bergelson J."/>
            <person name="Carrington J.C."/>
            <person name="Gaut B.S."/>
            <person name="Schmutz J."/>
            <person name="Mayer K.F.X."/>
            <person name="Van de Peer Y."/>
            <person name="Grigoriev I.V."/>
            <person name="Nordborg M."/>
            <person name="Weigel D."/>
            <person name="Guo Y.-L."/>
        </authorList>
    </citation>
    <scope>NUCLEOTIDE SEQUENCE [LARGE SCALE GENOMIC DNA]</scope>
    <source>
        <strain evidence="3">cv. MN47</strain>
    </source>
</reference>
<name>D7LM94_ARALL</name>
<evidence type="ECO:0000313" key="3">
    <source>
        <dbReference type="Proteomes" id="UP000008694"/>
    </source>
</evidence>
<evidence type="ECO:0000313" key="2">
    <source>
        <dbReference type="EMBL" id="EFH53534.1"/>
    </source>
</evidence>
<dbReference type="Gramene" id="Al_scaffold_0005_1056">
    <property type="protein sequence ID" value="Al_scaffold_0005_1056"/>
    <property type="gene ID" value="Al_scaffold_0005_1056"/>
</dbReference>
<dbReference type="Proteomes" id="UP000008694">
    <property type="component" value="Unassembled WGS sequence"/>
</dbReference>
<dbReference type="AlphaFoldDB" id="D7LM94"/>
<dbReference type="EMBL" id="GL348717">
    <property type="protein sequence ID" value="EFH53534.1"/>
    <property type="molecule type" value="Genomic_DNA"/>
</dbReference>
<organism evidence="3">
    <name type="scientific">Arabidopsis lyrata subsp. lyrata</name>
    <name type="common">Lyre-leaved rock-cress</name>
    <dbReference type="NCBI Taxonomy" id="81972"/>
    <lineage>
        <taxon>Eukaryota</taxon>
        <taxon>Viridiplantae</taxon>
        <taxon>Streptophyta</taxon>
        <taxon>Embryophyta</taxon>
        <taxon>Tracheophyta</taxon>
        <taxon>Spermatophyta</taxon>
        <taxon>Magnoliopsida</taxon>
        <taxon>eudicotyledons</taxon>
        <taxon>Gunneridae</taxon>
        <taxon>Pentapetalae</taxon>
        <taxon>rosids</taxon>
        <taxon>malvids</taxon>
        <taxon>Brassicales</taxon>
        <taxon>Brassicaceae</taxon>
        <taxon>Camelineae</taxon>
        <taxon>Arabidopsis</taxon>
    </lineage>
</organism>
<protein>
    <submittedName>
        <fullName evidence="2">Predicted protein</fullName>
    </submittedName>
</protein>
<proteinExistence type="predicted"/>
<feature type="region of interest" description="Disordered" evidence="1">
    <location>
        <begin position="1"/>
        <end position="42"/>
    </location>
</feature>
<keyword evidence="3" id="KW-1185">Reference proteome</keyword>
<feature type="non-terminal residue" evidence="2">
    <location>
        <position position="1"/>
    </location>
</feature>
<evidence type="ECO:0000256" key="1">
    <source>
        <dbReference type="SAM" id="MobiDB-lite"/>
    </source>
</evidence>
<accession>D7LM94</accession>
<dbReference type="HOGENOM" id="CLU_2929565_0_0_1"/>